<dbReference type="GO" id="GO:0051865">
    <property type="term" value="P:protein autoubiquitination"/>
    <property type="evidence" value="ECO:0007669"/>
    <property type="project" value="TreeGrafter"/>
</dbReference>
<organism evidence="4 5">
    <name type="scientific">Hyaloperonospora brassicae</name>
    <name type="common">Brassica downy mildew</name>
    <name type="synonym">Peronospora brassicae</name>
    <dbReference type="NCBI Taxonomy" id="162125"/>
    <lineage>
        <taxon>Eukaryota</taxon>
        <taxon>Sar</taxon>
        <taxon>Stramenopiles</taxon>
        <taxon>Oomycota</taxon>
        <taxon>Peronosporomycetes</taxon>
        <taxon>Peronosporales</taxon>
        <taxon>Peronosporaceae</taxon>
        <taxon>Hyaloperonospora</taxon>
    </lineage>
</organism>
<evidence type="ECO:0000259" key="3">
    <source>
        <dbReference type="PROSITE" id="PS50089"/>
    </source>
</evidence>
<keyword evidence="2" id="KW-0479">Metal-binding</keyword>
<proteinExistence type="predicted"/>
<comment type="caution">
    <text evidence="4">The sequence shown here is derived from an EMBL/GenBank/DDBJ whole genome shotgun (WGS) entry which is preliminary data.</text>
</comment>
<dbReference type="InterPro" id="IPR001841">
    <property type="entry name" value="Znf_RING"/>
</dbReference>
<dbReference type="InterPro" id="IPR013083">
    <property type="entry name" value="Znf_RING/FYVE/PHD"/>
</dbReference>
<reference evidence="4" key="1">
    <citation type="submission" date="2022-12" db="EMBL/GenBank/DDBJ databases">
        <authorList>
            <person name="Webb A."/>
        </authorList>
    </citation>
    <scope>NUCLEOTIDE SEQUENCE</scope>
    <source>
        <strain evidence="4">Hp1</strain>
    </source>
</reference>
<sequence length="335" mass="37372">MGQSTSVHEDKRKQRARRVIGTFMDFGTHLTNANEWAQSCATPKNCYLSFRIVIDRNTSAELLPYVWRLRDKVVVEVRKMRRPVAHSLDAAAVRDRTCAETIGPAKALTVAQFYYVYCFLADVQACAAHTVRFPDSSQSAEDADFDETECQICMDRKKQVALPCGHSFCLGCFQHWSTQSPTCPICRAPFECSEGDELWPLTSNEVEDLDAYATDLVARIYEYLDKRSTSSRTEADVKRSAALYTAAIAVKQTPLRKFVHADLFPTALPLGFPFGLRSGVHLATDIDTDLMLALEVASGEDQHAAMQHFAQVRQDERLALAMAGEEEAGESPNES</sequence>
<dbReference type="PANTHER" id="PTHR12109:SF3">
    <property type="entry name" value="RING FINGER PROTEIN 141"/>
    <property type="match status" value="1"/>
</dbReference>
<name>A0AAV0TQB9_HYABA</name>
<keyword evidence="5" id="KW-1185">Reference proteome</keyword>
<dbReference type="GO" id="GO:0008270">
    <property type="term" value="F:zinc ion binding"/>
    <property type="evidence" value="ECO:0007669"/>
    <property type="project" value="UniProtKB-KW"/>
</dbReference>
<dbReference type="SMART" id="SM00184">
    <property type="entry name" value="RING"/>
    <property type="match status" value="1"/>
</dbReference>
<dbReference type="GO" id="GO:0004842">
    <property type="term" value="F:ubiquitin-protein transferase activity"/>
    <property type="evidence" value="ECO:0007669"/>
    <property type="project" value="TreeGrafter"/>
</dbReference>
<dbReference type="Pfam" id="PF13920">
    <property type="entry name" value="zf-C3HC4_3"/>
    <property type="match status" value="1"/>
</dbReference>
<gene>
    <name evidence="4" type="ORF">HBR001_LOCUS3569</name>
</gene>
<protein>
    <recommendedName>
        <fullName evidence="1">RING finger protein 141</fullName>
    </recommendedName>
</protein>
<evidence type="ECO:0000256" key="1">
    <source>
        <dbReference type="ARBA" id="ARBA00022017"/>
    </source>
</evidence>
<evidence type="ECO:0000313" key="4">
    <source>
        <dbReference type="EMBL" id="CAI5725313.1"/>
    </source>
</evidence>
<dbReference type="PROSITE" id="PS50089">
    <property type="entry name" value="ZF_RING_2"/>
    <property type="match status" value="1"/>
</dbReference>
<dbReference type="Gene3D" id="3.30.40.10">
    <property type="entry name" value="Zinc/RING finger domain, C3HC4 (zinc finger)"/>
    <property type="match status" value="1"/>
</dbReference>
<dbReference type="PANTHER" id="PTHR12109">
    <property type="entry name" value="RING FINGER PROTEIN 141-RELATED"/>
    <property type="match status" value="1"/>
</dbReference>
<evidence type="ECO:0000313" key="5">
    <source>
        <dbReference type="Proteomes" id="UP001162031"/>
    </source>
</evidence>
<keyword evidence="2" id="KW-0863">Zinc-finger</keyword>
<dbReference type="InterPro" id="IPR047126">
    <property type="entry name" value="RNF141-like"/>
</dbReference>
<dbReference type="Proteomes" id="UP001162031">
    <property type="component" value="Unassembled WGS sequence"/>
</dbReference>
<feature type="domain" description="RING-type" evidence="3">
    <location>
        <begin position="150"/>
        <end position="187"/>
    </location>
</feature>
<evidence type="ECO:0000256" key="2">
    <source>
        <dbReference type="PROSITE-ProRule" id="PRU00175"/>
    </source>
</evidence>
<dbReference type="InterPro" id="IPR043400">
    <property type="entry name" value="RING-HC_RNF141"/>
</dbReference>
<dbReference type="EMBL" id="CANTFL010000599">
    <property type="protein sequence ID" value="CAI5725313.1"/>
    <property type="molecule type" value="Genomic_DNA"/>
</dbReference>
<dbReference type="SUPFAM" id="SSF57850">
    <property type="entry name" value="RING/U-box"/>
    <property type="match status" value="1"/>
</dbReference>
<keyword evidence="2" id="KW-0862">Zinc</keyword>
<dbReference type="AlphaFoldDB" id="A0AAV0TQB9"/>
<accession>A0AAV0TQB9</accession>
<dbReference type="CDD" id="cd16545">
    <property type="entry name" value="RING-HC_RNF141"/>
    <property type="match status" value="1"/>
</dbReference>